<dbReference type="RefSeq" id="WP_012876033.1">
    <property type="nucleotide sequence ID" value="NC_013526.1"/>
</dbReference>
<evidence type="ECO:0000313" key="3">
    <source>
        <dbReference type="Proteomes" id="UP000000323"/>
    </source>
</evidence>
<dbReference type="OrthoDB" id="9790567at2"/>
<name>D1CGY1_THET1</name>
<keyword evidence="3" id="KW-1185">Reference proteome</keyword>
<evidence type="ECO:0000313" key="2">
    <source>
        <dbReference type="EMBL" id="ACZ43002.1"/>
    </source>
</evidence>
<dbReference type="Proteomes" id="UP000000323">
    <property type="component" value="Chromosome 2"/>
</dbReference>
<keyword evidence="1" id="KW-0472">Membrane</keyword>
<feature type="transmembrane region" description="Helical" evidence="1">
    <location>
        <begin position="111"/>
        <end position="135"/>
    </location>
</feature>
<feature type="transmembrane region" description="Helical" evidence="1">
    <location>
        <begin position="35"/>
        <end position="53"/>
    </location>
</feature>
<feature type="transmembrane region" description="Helical" evidence="1">
    <location>
        <begin position="86"/>
        <end position="105"/>
    </location>
</feature>
<dbReference type="EMBL" id="CP001826">
    <property type="protein sequence ID" value="ACZ43002.1"/>
    <property type="molecule type" value="Genomic_DNA"/>
</dbReference>
<dbReference type="eggNOG" id="COG3304">
    <property type="taxonomic scope" value="Bacteria"/>
</dbReference>
<dbReference type="HOGENOM" id="CLU_1843608_0_0_0"/>
<keyword evidence="1" id="KW-1133">Transmembrane helix</keyword>
<proteinExistence type="predicted"/>
<protein>
    <recommendedName>
        <fullName evidence="4">YccF domain-containing protein</fullName>
    </recommendedName>
</protein>
<dbReference type="AlphaFoldDB" id="D1CGY1"/>
<evidence type="ECO:0008006" key="4">
    <source>
        <dbReference type="Google" id="ProtNLM"/>
    </source>
</evidence>
<evidence type="ECO:0000256" key="1">
    <source>
        <dbReference type="SAM" id="Phobius"/>
    </source>
</evidence>
<feature type="transmembrane region" description="Helical" evidence="1">
    <location>
        <begin position="12"/>
        <end position="29"/>
    </location>
</feature>
<sequence length="137" mass="15674">MANREVRVRQSPNILIRAAYFLLVGWWLGGVVSGLAWLLVISIIGLPLGIYLINRLPTLMTLRLPDEHLLVQGGTIVRSTRRQLPFLVRAIYFLLVGWWLCGLWMSVAYLLMLSVIGIPLAFWMYNRVGAVTTLFRY</sequence>
<gene>
    <name evidence="2" type="ordered locus">Tter_2100</name>
</gene>
<accession>D1CGY1</accession>
<dbReference type="STRING" id="525904.Tter_2100"/>
<keyword evidence="1" id="KW-0812">Transmembrane</keyword>
<organism evidence="2 3">
    <name type="scientific">Thermobaculum terrenum (strain ATCC BAA-798 / CCMEE 7001 / YNP1)</name>
    <dbReference type="NCBI Taxonomy" id="525904"/>
    <lineage>
        <taxon>Bacteria</taxon>
        <taxon>Bacillati</taxon>
        <taxon>Chloroflexota</taxon>
        <taxon>Chloroflexia</taxon>
        <taxon>Candidatus Thermobaculales</taxon>
        <taxon>Candidatus Thermobaculaceae</taxon>
        <taxon>Thermobaculum</taxon>
    </lineage>
</organism>
<dbReference type="KEGG" id="ttr:Tter_2100"/>
<reference evidence="3" key="1">
    <citation type="journal article" date="2010" name="Stand. Genomic Sci.">
        <title>Complete genome sequence of 'Thermobaculum terrenum' type strain (YNP1).</title>
        <authorList>
            <person name="Kiss H."/>
            <person name="Cleland D."/>
            <person name="Lapidus A."/>
            <person name="Lucas S."/>
            <person name="Glavina Del Rio T."/>
            <person name="Nolan M."/>
            <person name="Tice H."/>
            <person name="Han C."/>
            <person name="Goodwin L."/>
            <person name="Pitluck S."/>
            <person name="Liolios K."/>
            <person name="Ivanova N."/>
            <person name="Mavromatis K."/>
            <person name="Ovchinnikova G."/>
            <person name="Pati A."/>
            <person name="Chen A."/>
            <person name="Palaniappan K."/>
            <person name="Land M."/>
            <person name="Hauser L."/>
            <person name="Chang Y."/>
            <person name="Jeffries C."/>
            <person name="Lu M."/>
            <person name="Brettin T."/>
            <person name="Detter J."/>
            <person name="Goker M."/>
            <person name="Tindall B."/>
            <person name="Beck B."/>
            <person name="McDermott T."/>
            <person name="Woyke T."/>
            <person name="Bristow J."/>
            <person name="Eisen J."/>
            <person name="Markowitz V."/>
            <person name="Hugenholtz P."/>
            <person name="Kyrpides N."/>
            <person name="Klenk H."/>
            <person name="Cheng J."/>
        </authorList>
    </citation>
    <scope>NUCLEOTIDE SEQUENCE [LARGE SCALE GENOMIC DNA]</scope>
    <source>
        <strain evidence="3">ATCC BAA-798 / YNP1</strain>
    </source>
</reference>